<reference evidence="3" key="1">
    <citation type="journal article" date="2023" name="Commun. Biol.">
        <title>Genome analysis of Parmales, the sister group of diatoms, reveals the evolutionary specialization of diatoms from phago-mixotrophs to photoautotrophs.</title>
        <authorList>
            <person name="Ban H."/>
            <person name="Sato S."/>
            <person name="Yoshikawa S."/>
            <person name="Yamada K."/>
            <person name="Nakamura Y."/>
            <person name="Ichinomiya M."/>
            <person name="Sato N."/>
            <person name="Blanc-Mathieu R."/>
            <person name="Endo H."/>
            <person name="Kuwata A."/>
            <person name="Ogata H."/>
        </authorList>
    </citation>
    <scope>NUCLEOTIDE SEQUENCE [LARGE SCALE GENOMIC DNA]</scope>
</reference>
<organism evidence="2 3">
    <name type="scientific">Triparma columacea</name>
    <dbReference type="NCBI Taxonomy" id="722753"/>
    <lineage>
        <taxon>Eukaryota</taxon>
        <taxon>Sar</taxon>
        <taxon>Stramenopiles</taxon>
        <taxon>Ochrophyta</taxon>
        <taxon>Bolidophyceae</taxon>
        <taxon>Parmales</taxon>
        <taxon>Triparmaceae</taxon>
        <taxon>Triparma</taxon>
    </lineage>
</organism>
<feature type="region of interest" description="Disordered" evidence="1">
    <location>
        <begin position="1"/>
        <end position="26"/>
    </location>
</feature>
<sequence>MSSFFGSKKGSSPTSSNPNKKTGSMSLRAKKFMASKAADSSAGRRTIVKFFGTEGEEIVKAFTTGLELTSGPSVAQSTMKDILKLAGKVGLLMADGTVGEENFKGAMPHVFEVAMGMIEGMDTAGEAEGCVERVADNLIKAGDEVYEVVRTYMQGKNSMKLKAVAGVLADPDYLSALMSRRDLEGPRQILRDNIAGFMESNQGMRRMNEFLTGERMRRRGKLRALLLKPTFGGYMRDPETRSRVMEWVVSEGEACLWATEFYQGVGNLRTVENKKTRRTRGEMLYYRYLVEGCGKPVFGEGEEVEEIARVGEIFGGDGVVGRDVFDGLLKVVAARLGGLFLGTGVNKHSFVSSEWFKAMEEELRAVERKLGVGDRGRRISKVTEGFWEDGEGEEDDDEGEAGGEVGKAS</sequence>
<keyword evidence="3" id="KW-1185">Reference proteome</keyword>
<feature type="compositionally biased region" description="Acidic residues" evidence="1">
    <location>
        <begin position="386"/>
        <end position="401"/>
    </location>
</feature>
<dbReference type="EMBL" id="BRYA01000687">
    <property type="protein sequence ID" value="GMI29762.1"/>
    <property type="molecule type" value="Genomic_DNA"/>
</dbReference>
<comment type="caution">
    <text evidence="2">The sequence shown here is derived from an EMBL/GenBank/DDBJ whole genome shotgun (WGS) entry which is preliminary data.</text>
</comment>
<dbReference type="InterPro" id="IPR008477">
    <property type="entry name" value="TNFAIP8-like"/>
</dbReference>
<name>A0A9W7L4R4_9STRA</name>
<feature type="region of interest" description="Disordered" evidence="1">
    <location>
        <begin position="383"/>
        <end position="409"/>
    </location>
</feature>
<dbReference type="Pfam" id="PF05527">
    <property type="entry name" value="TNFAIP8"/>
    <property type="match status" value="1"/>
</dbReference>
<evidence type="ECO:0000313" key="2">
    <source>
        <dbReference type="EMBL" id="GMI29762.1"/>
    </source>
</evidence>
<dbReference type="OrthoDB" id="10055976at2759"/>
<protein>
    <submittedName>
        <fullName evidence="2">Uncharacterized protein</fullName>
    </submittedName>
</protein>
<dbReference type="InterPro" id="IPR036305">
    <property type="entry name" value="RGS_sf"/>
</dbReference>
<dbReference type="SUPFAM" id="SSF48097">
    <property type="entry name" value="Regulator of G-protein signaling, RGS"/>
    <property type="match status" value="1"/>
</dbReference>
<feature type="compositionally biased region" description="Low complexity" evidence="1">
    <location>
        <begin position="1"/>
        <end position="22"/>
    </location>
</feature>
<proteinExistence type="predicted"/>
<accession>A0A9W7L4R4</accession>
<gene>
    <name evidence="2" type="ORF">TrCOL_g8973</name>
</gene>
<dbReference type="Gene3D" id="1.20.1440.160">
    <property type="entry name" value="Tumor necrosis factor alpha-induced protein 8-like"/>
    <property type="match status" value="1"/>
</dbReference>
<dbReference type="Proteomes" id="UP001165065">
    <property type="component" value="Unassembled WGS sequence"/>
</dbReference>
<dbReference type="InterPro" id="IPR038355">
    <property type="entry name" value="TNFAIP8_sf"/>
</dbReference>
<evidence type="ECO:0000313" key="3">
    <source>
        <dbReference type="Proteomes" id="UP001165065"/>
    </source>
</evidence>
<evidence type="ECO:0000256" key="1">
    <source>
        <dbReference type="SAM" id="MobiDB-lite"/>
    </source>
</evidence>
<dbReference type="AlphaFoldDB" id="A0A9W7L4R4"/>